<feature type="compositionally biased region" description="Basic and acidic residues" evidence="6">
    <location>
        <begin position="30"/>
        <end position="39"/>
    </location>
</feature>
<evidence type="ECO:0000313" key="8">
    <source>
        <dbReference type="EMBL" id="KAK4213629.1"/>
    </source>
</evidence>
<proteinExistence type="predicted"/>
<accession>A0AAN6Y708</accession>
<evidence type="ECO:0000256" key="4">
    <source>
        <dbReference type="ARBA" id="ARBA00023163"/>
    </source>
</evidence>
<keyword evidence="9" id="KW-1185">Reference proteome</keyword>
<feature type="compositionally biased region" description="Acidic residues" evidence="6">
    <location>
        <begin position="709"/>
        <end position="726"/>
    </location>
</feature>
<comment type="subcellular location">
    <subcellularLocation>
        <location evidence="1">Nucleus</location>
    </subcellularLocation>
</comment>
<gene>
    <name evidence="8" type="ORF">QBC37DRAFT_373874</name>
</gene>
<dbReference type="Gene3D" id="4.10.240.10">
    <property type="entry name" value="Zn(2)-C6 fungal-type DNA-binding domain"/>
    <property type="match status" value="1"/>
</dbReference>
<dbReference type="InterPro" id="IPR007219">
    <property type="entry name" value="XnlR_reg_dom"/>
</dbReference>
<feature type="domain" description="Xylanolytic transcriptional activator regulatory" evidence="7">
    <location>
        <begin position="387"/>
        <end position="444"/>
    </location>
</feature>
<evidence type="ECO:0000256" key="3">
    <source>
        <dbReference type="ARBA" id="ARBA00023125"/>
    </source>
</evidence>
<keyword evidence="5" id="KW-0539">Nucleus</keyword>
<comment type="caution">
    <text evidence="8">The sequence shown here is derived from an EMBL/GenBank/DDBJ whole genome shotgun (WGS) entry which is preliminary data.</text>
</comment>
<evidence type="ECO:0000256" key="2">
    <source>
        <dbReference type="ARBA" id="ARBA00023015"/>
    </source>
</evidence>
<evidence type="ECO:0000256" key="6">
    <source>
        <dbReference type="SAM" id="MobiDB-lite"/>
    </source>
</evidence>
<dbReference type="PANTHER" id="PTHR47540">
    <property type="entry name" value="THIAMINE REPRESSIBLE GENES REGULATORY PROTEIN THI5"/>
    <property type="match status" value="1"/>
</dbReference>
<evidence type="ECO:0000256" key="5">
    <source>
        <dbReference type="ARBA" id="ARBA00023242"/>
    </source>
</evidence>
<evidence type="ECO:0000313" key="9">
    <source>
        <dbReference type="Proteomes" id="UP001301769"/>
    </source>
</evidence>
<dbReference type="PANTHER" id="PTHR47540:SF2">
    <property type="entry name" value="ZN(II)2CYS6 TRANSCRIPTION FACTOR (EUROFUNG)"/>
    <property type="match status" value="1"/>
</dbReference>
<name>A0AAN6Y708_9PEZI</name>
<dbReference type="InterPro" id="IPR051711">
    <property type="entry name" value="Stress_Response_Reg"/>
</dbReference>
<dbReference type="GO" id="GO:0045944">
    <property type="term" value="P:positive regulation of transcription by RNA polymerase II"/>
    <property type="evidence" value="ECO:0007669"/>
    <property type="project" value="TreeGrafter"/>
</dbReference>
<evidence type="ECO:0000259" key="7">
    <source>
        <dbReference type="SMART" id="SM00906"/>
    </source>
</evidence>
<dbReference type="GO" id="GO:0008270">
    <property type="term" value="F:zinc ion binding"/>
    <property type="evidence" value="ECO:0007669"/>
    <property type="project" value="InterPro"/>
</dbReference>
<dbReference type="Proteomes" id="UP001301769">
    <property type="component" value="Unassembled WGS sequence"/>
</dbReference>
<reference evidence="8" key="1">
    <citation type="journal article" date="2023" name="Mol. Phylogenet. Evol.">
        <title>Genome-scale phylogeny and comparative genomics of the fungal order Sordariales.</title>
        <authorList>
            <person name="Hensen N."/>
            <person name="Bonometti L."/>
            <person name="Westerberg I."/>
            <person name="Brannstrom I.O."/>
            <person name="Guillou S."/>
            <person name="Cros-Aarteil S."/>
            <person name="Calhoun S."/>
            <person name="Haridas S."/>
            <person name="Kuo A."/>
            <person name="Mondo S."/>
            <person name="Pangilinan J."/>
            <person name="Riley R."/>
            <person name="LaButti K."/>
            <person name="Andreopoulos B."/>
            <person name="Lipzen A."/>
            <person name="Chen C."/>
            <person name="Yan M."/>
            <person name="Daum C."/>
            <person name="Ng V."/>
            <person name="Clum A."/>
            <person name="Steindorff A."/>
            <person name="Ohm R.A."/>
            <person name="Martin F."/>
            <person name="Silar P."/>
            <person name="Natvig D.O."/>
            <person name="Lalanne C."/>
            <person name="Gautier V."/>
            <person name="Ament-Velasquez S.L."/>
            <person name="Kruys A."/>
            <person name="Hutchinson M.I."/>
            <person name="Powell A.J."/>
            <person name="Barry K."/>
            <person name="Miller A.N."/>
            <person name="Grigoriev I.V."/>
            <person name="Debuchy R."/>
            <person name="Gladieux P."/>
            <person name="Hiltunen Thoren M."/>
            <person name="Johannesson H."/>
        </authorList>
    </citation>
    <scope>NUCLEOTIDE SEQUENCE</scope>
    <source>
        <strain evidence="8">PSN293</strain>
    </source>
</reference>
<dbReference type="GO" id="GO:0006351">
    <property type="term" value="P:DNA-templated transcription"/>
    <property type="evidence" value="ECO:0007669"/>
    <property type="project" value="InterPro"/>
</dbReference>
<dbReference type="Pfam" id="PF04082">
    <property type="entry name" value="Fungal_trans"/>
    <property type="match status" value="1"/>
</dbReference>
<feature type="region of interest" description="Disordered" evidence="6">
    <location>
        <begin position="1"/>
        <end position="93"/>
    </location>
</feature>
<dbReference type="GO" id="GO:0000981">
    <property type="term" value="F:DNA-binding transcription factor activity, RNA polymerase II-specific"/>
    <property type="evidence" value="ECO:0007669"/>
    <property type="project" value="InterPro"/>
</dbReference>
<dbReference type="CDD" id="cd12148">
    <property type="entry name" value="fungal_TF_MHR"/>
    <property type="match status" value="1"/>
</dbReference>
<keyword evidence="4" id="KW-0804">Transcription</keyword>
<reference evidence="8" key="2">
    <citation type="submission" date="2023-05" db="EMBL/GenBank/DDBJ databases">
        <authorList>
            <consortium name="Lawrence Berkeley National Laboratory"/>
            <person name="Steindorff A."/>
            <person name="Hensen N."/>
            <person name="Bonometti L."/>
            <person name="Westerberg I."/>
            <person name="Brannstrom I.O."/>
            <person name="Guillou S."/>
            <person name="Cros-Aarteil S."/>
            <person name="Calhoun S."/>
            <person name="Haridas S."/>
            <person name="Kuo A."/>
            <person name="Mondo S."/>
            <person name="Pangilinan J."/>
            <person name="Riley R."/>
            <person name="Labutti K."/>
            <person name="Andreopoulos B."/>
            <person name="Lipzen A."/>
            <person name="Chen C."/>
            <person name="Yanf M."/>
            <person name="Daum C."/>
            <person name="Ng V."/>
            <person name="Clum A."/>
            <person name="Ohm R."/>
            <person name="Martin F."/>
            <person name="Silar P."/>
            <person name="Natvig D."/>
            <person name="Lalanne C."/>
            <person name="Gautier V."/>
            <person name="Ament-Velasquez S.L."/>
            <person name="Kruys A."/>
            <person name="Hutchinson M.I."/>
            <person name="Powell A.J."/>
            <person name="Barry K."/>
            <person name="Miller A.N."/>
            <person name="Grigoriev I.V."/>
            <person name="Debuchy R."/>
            <person name="Gladieux P."/>
            <person name="Thoren M.H."/>
            <person name="Johannesson H."/>
        </authorList>
    </citation>
    <scope>NUCLEOTIDE SEQUENCE</scope>
    <source>
        <strain evidence="8">PSN293</strain>
    </source>
</reference>
<dbReference type="AlphaFoldDB" id="A0AAN6Y708"/>
<feature type="region of interest" description="Disordered" evidence="6">
    <location>
        <begin position="673"/>
        <end position="758"/>
    </location>
</feature>
<feature type="compositionally biased region" description="Basic and acidic residues" evidence="6">
    <location>
        <begin position="673"/>
        <end position="682"/>
    </location>
</feature>
<dbReference type="SUPFAM" id="SSF57701">
    <property type="entry name" value="Zn2/Cys6 DNA-binding domain"/>
    <property type="match status" value="1"/>
</dbReference>
<protein>
    <recommendedName>
        <fullName evidence="7">Xylanolytic transcriptional activator regulatory domain-containing protein</fullName>
    </recommendedName>
</protein>
<keyword evidence="2" id="KW-0805">Transcription regulation</keyword>
<organism evidence="8 9">
    <name type="scientific">Rhypophila decipiens</name>
    <dbReference type="NCBI Taxonomy" id="261697"/>
    <lineage>
        <taxon>Eukaryota</taxon>
        <taxon>Fungi</taxon>
        <taxon>Dikarya</taxon>
        <taxon>Ascomycota</taxon>
        <taxon>Pezizomycotina</taxon>
        <taxon>Sordariomycetes</taxon>
        <taxon>Sordariomycetidae</taxon>
        <taxon>Sordariales</taxon>
        <taxon>Naviculisporaceae</taxon>
        <taxon>Rhypophila</taxon>
    </lineage>
</organism>
<evidence type="ECO:0000256" key="1">
    <source>
        <dbReference type="ARBA" id="ARBA00004123"/>
    </source>
</evidence>
<dbReference type="SMART" id="SM00906">
    <property type="entry name" value="Fungal_trans"/>
    <property type="match status" value="1"/>
</dbReference>
<dbReference type="EMBL" id="MU858106">
    <property type="protein sequence ID" value="KAK4213629.1"/>
    <property type="molecule type" value="Genomic_DNA"/>
</dbReference>
<feature type="compositionally biased region" description="Basic and acidic residues" evidence="6">
    <location>
        <begin position="730"/>
        <end position="743"/>
    </location>
</feature>
<keyword evidence="3" id="KW-0238">DNA-binding</keyword>
<dbReference type="GO" id="GO:0043565">
    <property type="term" value="F:sequence-specific DNA binding"/>
    <property type="evidence" value="ECO:0007669"/>
    <property type="project" value="TreeGrafter"/>
</dbReference>
<dbReference type="InterPro" id="IPR036864">
    <property type="entry name" value="Zn2-C6_fun-type_DNA-bd_sf"/>
</dbReference>
<dbReference type="GO" id="GO:0005634">
    <property type="term" value="C:nucleus"/>
    <property type="evidence" value="ECO:0007669"/>
    <property type="project" value="UniProtKB-SubCell"/>
</dbReference>
<sequence length="791" mass="89437">MNFPELFPVTVQSDTDPGFVHVLGPPVEPDPEHESRDASEEVTPGPAKKKRRIPVVTPEFPGTARKKKCTYNLPVKGRQVGLPPPPPPPDEEQPRNVVAVVLDENGNEMDSSWKYWNRRVCDGCRSAGAVCTGLVPCTNCFASRIECIYPERRPPPAPDAETAEERAEENRARMRLAYSPELDDLQLSAQYADETTPPLAFLHRAWTRLAQAYYPPNPNPQLPPPPVDPKTFELGLSKDDQPFDRSGHLHFPARPIWFALQENFFNSWMSTFHFLHRFTARTWLDIVEKNAREGAELWRSIGHGRCAIALMTMALGTFDRVTLPPKSQRPPGEADVDPNISPALGDQIFSLALSISDAAPAPPKLDVVQATLLQDIYLMCTCRMTQAYYSFGNTIQMIIPLGLHRRTFWSAYVLDKELSMILGQPTRFSEDTIGQLLPDCINDEDMRRDGPIRAIKSDCYVSALVAHAELAKLMDKVLREVYTLQDKPEEERIVSTVLLSKEIEGWRLCLPTHLSAFHALSLLPIFRRQSTLLRIACYHAQILVHRPFLLHDYPMERSEKKQFHNQHITACTDACIACLSAINAVACGRDCLHFQSLFYLHHVAFVAASALLVIPVTRARQRAAPGRKRTYLSTDKRSMEFVDTAIGFLTNGANPHCTSRRYALILEEMKAESIRHTPKPVEESDEESEQRPDQDAPPPEDYYSFYPENDGDQENGSDNDDNDDNGDSGRPTEFRFVEERPDVPDPDEPPPGRKRYPAMHPPELRLWEDWKITDWVDLDSAAFGPIQSFLS</sequence>